<keyword evidence="1" id="KW-0472">Membrane</keyword>
<evidence type="ECO:0000313" key="2">
    <source>
        <dbReference type="EMBL" id="CAA9320722.1"/>
    </source>
</evidence>
<keyword evidence="1" id="KW-1133">Transmembrane helix</keyword>
<name>A0A6J4L0T7_9CYAN</name>
<organism evidence="2">
    <name type="scientific">uncultured Microcoleus sp</name>
    <dbReference type="NCBI Taxonomy" id="259945"/>
    <lineage>
        <taxon>Bacteria</taxon>
        <taxon>Bacillati</taxon>
        <taxon>Cyanobacteriota</taxon>
        <taxon>Cyanophyceae</taxon>
        <taxon>Oscillatoriophycideae</taxon>
        <taxon>Oscillatoriales</taxon>
        <taxon>Microcoleaceae</taxon>
        <taxon>Microcoleus</taxon>
        <taxon>environmental samples</taxon>
    </lineage>
</organism>
<reference evidence="2" key="1">
    <citation type="submission" date="2020-02" db="EMBL/GenBank/DDBJ databases">
        <authorList>
            <person name="Meier V. D."/>
        </authorList>
    </citation>
    <scope>NUCLEOTIDE SEQUENCE</scope>
    <source>
        <strain evidence="2">AVDCRST_MAG84</strain>
    </source>
</reference>
<keyword evidence="1" id="KW-0812">Transmembrane</keyword>
<dbReference type="AlphaFoldDB" id="A0A6J4L0T7"/>
<gene>
    <name evidence="2" type="ORF">AVDCRST_MAG84-1332</name>
</gene>
<accession>A0A6J4L0T7</accession>
<feature type="transmembrane region" description="Helical" evidence="1">
    <location>
        <begin position="100"/>
        <end position="118"/>
    </location>
</feature>
<evidence type="ECO:0000256" key="1">
    <source>
        <dbReference type="SAM" id="Phobius"/>
    </source>
</evidence>
<dbReference type="EMBL" id="CADCTZ010000206">
    <property type="protein sequence ID" value="CAA9320722.1"/>
    <property type="molecule type" value="Genomic_DNA"/>
</dbReference>
<protein>
    <submittedName>
        <fullName evidence="2">Uncharacterized protein</fullName>
    </submittedName>
</protein>
<proteinExistence type="predicted"/>
<sequence length="137" mass="15124">MSHSDGYPEGDAATLIDARQKPLVSRRRIEHLKALAYDCGLTAEEARTFGKLTATATWEKLLLAHGLEFERKPQTPDTASLSHETARQINLTDWIDWSQALALALASVGFAVLVLGMFPRINPLNLFPVKITIQVGK</sequence>